<comment type="caution">
    <text evidence="9">The sequence shown here is derived from an EMBL/GenBank/DDBJ whole genome shotgun (WGS) entry which is preliminary data.</text>
</comment>
<feature type="transmembrane region" description="Helical" evidence="8">
    <location>
        <begin position="138"/>
        <end position="155"/>
    </location>
</feature>
<keyword evidence="5 8" id="KW-0812">Transmembrane</keyword>
<protein>
    <recommendedName>
        <fullName evidence="8">Probable membrane transporter protein</fullName>
    </recommendedName>
</protein>
<evidence type="ECO:0000313" key="10">
    <source>
        <dbReference type="Proteomes" id="UP000029554"/>
    </source>
</evidence>
<dbReference type="InterPro" id="IPR002781">
    <property type="entry name" value="TM_pro_TauE-like"/>
</dbReference>
<evidence type="ECO:0000256" key="5">
    <source>
        <dbReference type="ARBA" id="ARBA00022692"/>
    </source>
</evidence>
<dbReference type="PANTHER" id="PTHR30269">
    <property type="entry name" value="TRANSMEMBRANE PROTEIN YFCA"/>
    <property type="match status" value="1"/>
</dbReference>
<evidence type="ECO:0000256" key="4">
    <source>
        <dbReference type="ARBA" id="ARBA00022475"/>
    </source>
</evidence>
<feature type="transmembrane region" description="Helical" evidence="8">
    <location>
        <begin position="232"/>
        <end position="250"/>
    </location>
</feature>
<keyword evidence="6 8" id="KW-1133">Transmembrane helix</keyword>
<organism evidence="9 10">
    <name type="scientific">Flavobacterium aquatile LMG 4008 = ATCC 11947</name>
    <dbReference type="NCBI Taxonomy" id="1453498"/>
    <lineage>
        <taxon>Bacteria</taxon>
        <taxon>Pseudomonadati</taxon>
        <taxon>Bacteroidota</taxon>
        <taxon>Flavobacteriia</taxon>
        <taxon>Flavobacteriales</taxon>
        <taxon>Flavobacteriaceae</taxon>
        <taxon>Flavobacterium</taxon>
    </lineage>
</organism>
<keyword evidence="4 8" id="KW-1003">Cell membrane</keyword>
<dbReference type="InterPro" id="IPR052017">
    <property type="entry name" value="TSUP"/>
</dbReference>
<gene>
    <name evidence="9" type="ORF">LG45_02370</name>
</gene>
<dbReference type="RefSeq" id="WP_035123981.1">
    <property type="nucleotide sequence ID" value="NZ_JRHH01000001.1"/>
</dbReference>
<feature type="transmembrane region" description="Helical" evidence="8">
    <location>
        <begin position="202"/>
        <end position="226"/>
    </location>
</feature>
<evidence type="ECO:0000256" key="3">
    <source>
        <dbReference type="ARBA" id="ARBA00022448"/>
    </source>
</evidence>
<evidence type="ECO:0000256" key="6">
    <source>
        <dbReference type="ARBA" id="ARBA00022989"/>
    </source>
</evidence>
<dbReference type="OrthoDB" id="554695at2"/>
<comment type="subcellular location">
    <subcellularLocation>
        <location evidence="1 8">Cell membrane</location>
        <topology evidence="1 8">Multi-pass membrane protein</topology>
    </subcellularLocation>
</comment>
<dbReference type="GO" id="GO:0005886">
    <property type="term" value="C:plasma membrane"/>
    <property type="evidence" value="ECO:0007669"/>
    <property type="project" value="UniProtKB-SubCell"/>
</dbReference>
<feature type="transmembrane region" description="Helical" evidence="8">
    <location>
        <begin position="31"/>
        <end position="54"/>
    </location>
</feature>
<keyword evidence="7 8" id="KW-0472">Membrane</keyword>
<evidence type="ECO:0000256" key="1">
    <source>
        <dbReference type="ARBA" id="ARBA00004651"/>
    </source>
</evidence>
<accession>A0A095V445</accession>
<dbReference type="Pfam" id="PF01925">
    <property type="entry name" value="TauE"/>
    <property type="match status" value="1"/>
</dbReference>
<dbReference type="STRING" id="1453498.LG45_02370"/>
<dbReference type="PANTHER" id="PTHR30269:SF0">
    <property type="entry name" value="MEMBRANE TRANSPORTER PROTEIN YFCA-RELATED"/>
    <property type="match status" value="1"/>
</dbReference>
<name>A0A095V445_9FLAO</name>
<evidence type="ECO:0000256" key="8">
    <source>
        <dbReference type="RuleBase" id="RU363041"/>
    </source>
</evidence>
<proteinExistence type="inferred from homology"/>
<feature type="transmembrane region" description="Helical" evidence="8">
    <location>
        <begin position="101"/>
        <end position="118"/>
    </location>
</feature>
<comment type="similarity">
    <text evidence="2 8">Belongs to the 4-toluene sulfonate uptake permease (TSUP) (TC 2.A.102) family.</text>
</comment>
<reference evidence="9 10" key="1">
    <citation type="submission" date="2014-09" db="EMBL/GenBank/DDBJ databases">
        <title>Whole Genome Shotgun of Flavobacterium aquatile LMG 4008.</title>
        <authorList>
            <person name="Gale A.N."/>
            <person name="Pipes S.E."/>
            <person name="Newman J.D."/>
        </authorList>
    </citation>
    <scope>NUCLEOTIDE SEQUENCE [LARGE SCALE GENOMIC DNA]</scope>
    <source>
        <strain evidence="9 10">LMG 4008</strain>
    </source>
</reference>
<feature type="transmembrane region" description="Helical" evidence="8">
    <location>
        <begin position="75"/>
        <end position="95"/>
    </location>
</feature>
<keyword evidence="3" id="KW-0813">Transport</keyword>
<feature type="transmembrane region" description="Helical" evidence="8">
    <location>
        <begin position="161"/>
        <end position="181"/>
    </location>
</feature>
<sequence>METYIIIILCIASFFAGFVDAIVGGGGLIQTPVALILLPNAAVSSIIGTLKIPAFSGTSFAARQYLKKVDMNWKLLSIMAVISFCSAFMGSQLLTSVSNDFMKPLLLIILVLIAIYTFTKKDFGQSKDKNHTPKRQLLYAIIISILIGFYDGFIGPGTGSFLVLGFVAILGFDFLHASANAKMVNLATNFGSICLFVLKGKIIWAIAIPMAVCNALGGFIGAKLAIKKGNGFIRIFFLIVVVGTLIRFGYDVFFK</sequence>
<evidence type="ECO:0000256" key="7">
    <source>
        <dbReference type="ARBA" id="ARBA00023136"/>
    </source>
</evidence>
<dbReference type="Proteomes" id="UP000029554">
    <property type="component" value="Unassembled WGS sequence"/>
</dbReference>
<evidence type="ECO:0000313" key="9">
    <source>
        <dbReference type="EMBL" id="KGD69620.1"/>
    </source>
</evidence>
<keyword evidence="10" id="KW-1185">Reference proteome</keyword>
<dbReference type="eggNOG" id="COG0730">
    <property type="taxonomic scope" value="Bacteria"/>
</dbReference>
<dbReference type="EMBL" id="JRHH01000001">
    <property type="protein sequence ID" value="KGD69620.1"/>
    <property type="molecule type" value="Genomic_DNA"/>
</dbReference>
<evidence type="ECO:0000256" key="2">
    <source>
        <dbReference type="ARBA" id="ARBA00009142"/>
    </source>
</evidence>
<dbReference type="AlphaFoldDB" id="A0A095V445"/>